<proteinExistence type="predicted"/>
<keyword evidence="2" id="KW-0489">Methyltransferase</keyword>
<name>A0ABD5NIM9_9EURY</name>
<organism evidence="2 3">
    <name type="scientific">Halovivax cerinus</name>
    <dbReference type="NCBI Taxonomy" id="1487865"/>
    <lineage>
        <taxon>Archaea</taxon>
        <taxon>Methanobacteriati</taxon>
        <taxon>Methanobacteriota</taxon>
        <taxon>Stenosarchaea group</taxon>
        <taxon>Halobacteria</taxon>
        <taxon>Halobacteriales</taxon>
        <taxon>Natrialbaceae</taxon>
        <taxon>Halovivax</taxon>
    </lineage>
</organism>
<dbReference type="GeneID" id="73904986"/>
<dbReference type="CDD" id="cd02440">
    <property type="entry name" value="AdoMet_MTases"/>
    <property type="match status" value="1"/>
</dbReference>
<dbReference type="InterPro" id="IPR029063">
    <property type="entry name" value="SAM-dependent_MTases_sf"/>
</dbReference>
<dbReference type="Gene3D" id="3.40.50.150">
    <property type="entry name" value="Vaccinia Virus protein VP39"/>
    <property type="match status" value="1"/>
</dbReference>
<evidence type="ECO:0000259" key="1">
    <source>
        <dbReference type="Pfam" id="PF08241"/>
    </source>
</evidence>
<dbReference type="PANTHER" id="PTHR43861:SF1">
    <property type="entry name" value="TRANS-ACONITATE 2-METHYLTRANSFERASE"/>
    <property type="match status" value="1"/>
</dbReference>
<dbReference type="GO" id="GO:0008168">
    <property type="term" value="F:methyltransferase activity"/>
    <property type="evidence" value="ECO:0007669"/>
    <property type="project" value="UniProtKB-KW"/>
</dbReference>
<evidence type="ECO:0000313" key="3">
    <source>
        <dbReference type="Proteomes" id="UP001595846"/>
    </source>
</evidence>
<protein>
    <submittedName>
        <fullName evidence="2">Class I SAM-dependent methyltransferase</fullName>
        <ecNumber evidence="2">2.1.1.-</ecNumber>
    </submittedName>
</protein>
<dbReference type="EMBL" id="JBHSAQ010000001">
    <property type="protein sequence ID" value="MFC3956853.1"/>
    <property type="molecule type" value="Genomic_DNA"/>
</dbReference>
<dbReference type="EC" id="2.1.1.-" evidence="2"/>
<comment type="caution">
    <text evidence="2">The sequence shown here is derived from an EMBL/GenBank/DDBJ whole genome shotgun (WGS) entry which is preliminary data.</text>
</comment>
<gene>
    <name evidence="2" type="ORF">ACFOUR_00505</name>
</gene>
<dbReference type="PANTHER" id="PTHR43861">
    <property type="entry name" value="TRANS-ACONITATE 2-METHYLTRANSFERASE-RELATED"/>
    <property type="match status" value="1"/>
</dbReference>
<keyword evidence="3" id="KW-1185">Reference proteome</keyword>
<evidence type="ECO:0000313" key="2">
    <source>
        <dbReference type="EMBL" id="MFC3956853.1"/>
    </source>
</evidence>
<dbReference type="Proteomes" id="UP001595846">
    <property type="component" value="Unassembled WGS sequence"/>
</dbReference>
<dbReference type="GO" id="GO:0032259">
    <property type="term" value="P:methylation"/>
    <property type="evidence" value="ECO:0007669"/>
    <property type="project" value="UniProtKB-KW"/>
</dbReference>
<keyword evidence="2" id="KW-0808">Transferase</keyword>
<dbReference type="Pfam" id="PF08241">
    <property type="entry name" value="Methyltransf_11"/>
    <property type="match status" value="1"/>
</dbReference>
<dbReference type="RefSeq" id="WP_256532207.1">
    <property type="nucleotide sequence ID" value="NZ_CP101824.1"/>
</dbReference>
<dbReference type="SUPFAM" id="SSF53335">
    <property type="entry name" value="S-adenosyl-L-methionine-dependent methyltransferases"/>
    <property type="match status" value="1"/>
</dbReference>
<dbReference type="AlphaFoldDB" id="A0ABD5NIM9"/>
<reference evidence="2 3" key="1">
    <citation type="journal article" date="2019" name="Int. J. Syst. Evol. Microbiol.">
        <title>The Global Catalogue of Microorganisms (GCM) 10K type strain sequencing project: providing services to taxonomists for standard genome sequencing and annotation.</title>
        <authorList>
            <consortium name="The Broad Institute Genomics Platform"/>
            <consortium name="The Broad Institute Genome Sequencing Center for Infectious Disease"/>
            <person name="Wu L."/>
            <person name="Ma J."/>
        </authorList>
    </citation>
    <scope>NUCLEOTIDE SEQUENCE [LARGE SCALE GENOMIC DNA]</scope>
    <source>
        <strain evidence="2 3">IBRC-M 10256</strain>
    </source>
</reference>
<feature type="domain" description="Methyltransferase type 11" evidence="1">
    <location>
        <begin position="46"/>
        <end position="138"/>
    </location>
</feature>
<accession>A0ABD5NIM9</accession>
<sequence>MPIARPAFDRLAAGYDRIGDTKPSNASLERPATTSMLSDVDDEFVLDAGCGVGHLTEELIGRGARVIGLDVSVEMLEYARDRAPAADFVAADLGTTLPFTPNSFDGVASSLAFHYVEEWDPLFRELARVLRPDGWLVFSVQHPHADFEEYDDATNYHEGERVSATWDSFGTTVDVPTYRRPLSAVLSPALGAGFTLEQSLEPTPTEEYRRANPERYAYEATHPNFLCLRFTAQE</sequence>
<dbReference type="InterPro" id="IPR013216">
    <property type="entry name" value="Methyltransf_11"/>
</dbReference>